<evidence type="ECO:0000256" key="2">
    <source>
        <dbReference type="ARBA" id="ARBA00004389"/>
    </source>
</evidence>
<gene>
    <name evidence="9" type="ORF">BKA67DRAFT_260781</name>
</gene>
<dbReference type="InterPro" id="IPR002403">
    <property type="entry name" value="Cyt_P450_E_grp-IV"/>
</dbReference>
<dbReference type="GO" id="GO:0005506">
    <property type="term" value="F:iron ion binding"/>
    <property type="evidence" value="ECO:0007669"/>
    <property type="project" value="InterPro"/>
</dbReference>
<keyword evidence="4" id="KW-0443">Lipid metabolism</keyword>
<keyword evidence="7" id="KW-0560">Oxidoreductase</keyword>
<comment type="similarity">
    <text evidence="3">Belongs to the cytochrome P450 family.</text>
</comment>
<evidence type="ECO:0000256" key="1">
    <source>
        <dbReference type="ARBA" id="ARBA00001971"/>
    </source>
</evidence>
<keyword evidence="6 8" id="KW-0408">Iron</keyword>
<dbReference type="Pfam" id="PF00067">
    <property type="entry name" value="p450"/>
    <property type="match status" value="1"/>
</dbReference>
<dbReference type="GO" id="GO:0004497">
    <property type="term" value="F:monooxygenase activity"/>
    <property type="evidence" value="ECO:0007669"/>
    <property type="project" value="UniProtKB-KW"/>
</dbReference>
<organism evidence="9 10">
    <name type="scientific">Truncatella angustata</name>
    <dbReference type="NCBI Taxonomy" id="152316"/>
    <lineage>
        <taxon>Eukaryota</taxon>
        <taxon>Fungi</taxon>
        <taxon>Dikarya</taxon>
        <taxon>Ascomycota</taxon>
        <taxon>Pezizomycotina</taxon>
        <taxon>Sordariomycetes</taxon>
        <taxon>Xylariomycetidae</taxon>
        <taxon>Amphisphaeriales</taxon>
        <taxon>Sporocadaceae</taxon>
        <taxon>Truncatella</taxon>
    </lineage>
</organism>
<dbReference type="EMBL" id="JAGPXC010000004">
    <property type="protein sequence ID" value="KAH6653791.1"/>
    <property type="molecule type" value="Genomic_DNA"/>
</dbReference>
<keyword evidence="4" id="KW-0444">Lipid biosynthesis</keyword>
<proteinExistence type="inferred from homology"/>
<dbReference type="PANTHER" id="PTHR24306:SF8">
    <property type="entry name" value="P450, PUTATIVE (EUROFUNG)-RELATED"/>
    <property type="match status" value="1"/>
</dbReference>
<dbReference type="Gene3D" id="1.10.630.10">
    <property type="entry name" value="Cytochrome P450"/>
    <property type="match status" value="1"/>
</dbReference>
<evidence type="ECO:0000256" key="5">
    <source>
        <dbReference type="ARBA" id="ARBA00022723"/>
    </source>
</evidence>
<dbReference type="GeneID" id="70124706"/>
<dbReference type="PRINTS" id="PR00465">
    <property type="entry name" value="EP450IV"/>
</dbReference>
<comment type="cofactor">
    <cofactor evidence="1 8">
        <name>heme</name>
        <dbReference type="ChEBI" id="CHEBI:30413"/>
    </cofactor>
</comment>
<dbReference type="GO" id="GO:0005789">
    <property type="term" value="C:endoplasmic reticulum membrane"/>
    <property type="evidence" value="ECO:0007669"/>
    <property type="project" value="UniProtKB-SubCell"/>
</dbReference>
<evidence type="ECO:0000256" key="7">
    <source>
        <dbReference type="ARBA" id="ARBA00023033"/>
    </source>
</evidence>
<feature type="binding site" description="axial binding residue" evidence="8">
    <location>
        <position position="411"/>
    </location>
    <ligand>
        <name>heme</name>
        <dbReference type="ChEBI" id="CHEBI:30413"/>
    </ligand>
    <ligandPart>
        <name>Fe</name>
        <dbReference type="ChEBI" id="CHEBI:18248"/>
    </ligandPart>
</feature>
<keyword evidence="10" id="KW-1185">Reference proteome</keyword>
<keyword evidence="8" id="KW-0349">Heme</keyword>
<dbReference type="PANTHER" id="PTHR24306">
    <property type="match status" value="1"/>
</dbReference>
<evidence type="ECO:0000256" key="8">
    <source>
        <dbReference type="PIRSR" id="PIRSR602403-1"/>
    </source>
</evidence>
<sequence length="469" mass="52999">MIRRYNGSLFGLFKSHQILVDLPNIDKFMSQGHAYLEHMPTQITLMIRVFGAEDSQRLVDVCDSTVKSLLNVIEKEFTGEAPSTAALERGNVAHKMSSLISYNDKKDDMHPWERSANIKVLEKGQSGAVEADLMSLMRDFGGHVAIPVLYGKDLLQRYPTLLDDLWKFDNDLFPLLIIGIPTWAPFKMVREGVAARTRLIKAMEGLYRRIDQYQKGEPVDFGADMSDVGVATERNKIYAKHDVPFGIRADMDFPFLWGQNGNTQPLLFWYIIYTYSTPGLVERFREEMAPHVKLSPGKGPIEVESIDISALNRDCPLMKSALFETFRFGNEATSIRRVAKPLSVADGKYQHQLQPGSYISAPWALHQNDPSVYPEPEKFLPERFRDVDAATGRKVARYGPLRPWSVGPGSCKGRTFAEKEILTIAACLLSVWDLEPAAGEWKVPKAFPGTGAKRPVNDVRVIFRRRFNK</sequence>
<comment type="caution">
    <text evidence="9">The sequence shown here is derived from an EMBL/GenBank/DDBJ whole genome shotgun (WGS) entry which is preliminary data.</text>
</comment>
<dbReference type="InterPro" id="IPR001128">
    <property type="entry name" value="Cyt_P450"/>
</dbReference>
<dbReference type="GO" id="GO:0020037">
    <property type="term" value="F:heme binding"/>
    <property type="evidence" value="ECO:0007669"/>
    <property type="project" value="InterPro"/>
</dbReference>
<dbReference type="SUPFAM" id="SSF48264">
    <property type="entry name" value="Cytochrome P450"/>
    <property type="match status" value="1"/>
</dbReference>
<dbReference type="AlphaFoldDB" id="A0A9P8UKK1"/>
<evidence type="ECO:0000313" key="9">
    <source>
        <dbReference type="EMBL" id="KAH6653791.1"/>
    </source>
</evidence>
<dbReference type="OrthoDB" id="3366823at2759"/>
<evidence type="ECO:0000256" key="3">
    <source>
        <dbReference type="ARBA" id="ARBA00010617"/>
    </source>
</evidence>
<evidence type="ECO:0000256" key="4">
    <source>
        <dbReference type="ARBA" id="ARBA00022516"/>
    </source>
</evidence>
<reference evidence="9" key="1">
    <citation type="journal article" date="2021" name="Nat. Commun.">
        <title>Genetic determinants of endophytism in the Arabidopsis root mycobiome.</title>
        <authorList>
            <person name="Mesny F."/>
            <person name="Miyauchi S."/>
            <person name="Thiergart T."/>
            <person name="Pickel B."/>
            <person name="Atanasova L."/>
            <person name="Karlsson M."/>
            <person name="Huettel B."/>
            <person name="Barry K.W."/>
            <person name="Haridas S."/>
            <person name="Chen C."/>
            <person name="Bauer D."/>
            <person name="Andreopoulos W."/>
            <person name="Pangilinan J."/>
            <person name="LaButti K."/>
            <person name="Riley R."/>
            <person name="Lipzen A."/>
            <person name="Clum A."/>
            <person name="Drula E."/>
            <person name="Henrissat B."/>
            <person name="Kohler A."/>
            <person name="Grigoriev I.V."/>
            <person name="Martin F.M."/>
            <person name="Hacquard S."/>
        </authorList>
    </citation>
    <scope>NUCLEOTIDE SEQUENCE</scope>
    <source>
        <strain evidence="9">MPI-SDFR-AT-0073</strain>
    </source>
</reference>
<name>A0A9P8UKK1_9PEZI</name>
<dbReference type="GO" id="GO:0016705">
    <property type="term" value="F:oxidoreductase activity, acting on paired donors, with incorporation or reduction of molecular oxygen"/>
    <property type="evidence" value="ECO:0007669"/>
    <property type="project" value="InterPro"/>
</dbReference>
<keyword evidence="7" id="KW-0503">Monooxygenase</keyword>
<protein>
    <submittedName>
        <fullName evidence="9">Cytochrome P450</fullName>
    </submittedName>
</protein>
<dbReference type="CDD" id="cd11040">
    <property type="entry name" value="CYP7_CYP8-like"/>
    <property type="match status" value="1"/>
</dbReference>
<evidence type="ECO:0000256" key="6">
    <source>
        <dbReference type="ARBA" id="ARBA00023004"/>
    </source>
</evidence>
<dbReference type="InterPro" id="IPR036396">
    <property type="entry name" value="Cyt_P450_sf"/>
</dbReference>
<accession>A0A9P8UKK1</accession>
<dbReference type="RefSeq" id="XP_045958061.1">
    <property type="nucleotide sequence ID" value="XM_046095813.1"/>
</dbReference>
<evidence type="ECO:0000313" key="10">
    <source>
        <dbReference type="Proteomes" id="UP000758603"/>
    </source>
</evidence>
<dbReference type="Proteomes" id="UP000758603">
    <property type="component" value="Unassembled WGS sequence"/>
</dbReference>
<comment type="subcellular location">
    <subcellularLocation>
        <location evidence="2">Endoplasmic reticulum membrane</location>
        <topology evidence="2">Single-pass membrane protein</topology>
    </subcellularLocation>
</comment>
<keyword evidence="5 8" id="KW-0479">Metal-binding</keyword>